<dbReference type="Proteomes" id="UP000317624">
    <property type="component" value="Unassembled WGS sequence"/>
</dbReference>
<accession>A0A558BMR7</accession>
<gene>
    <name evidence="3" type="ORF">FNT36_21805</name>
</gene>
<proteinExistence type="predicted"/>
<dbReference type="InterPro" id="IPR028098">
    <property type="entry name" value="Glyco_trans_4-like_N"/>
</dbReference>
<feature type="domain" description="Glycosyltransferase subfamily 4-like N-terminal" evidence="2">
    <location>
        <begin position="356"/>
        <end position="460"/>
    </location>
</feature>
<dbReference type="Pfam" id="PF13579">
    <property type="entry name" value="Glyco_trans_4_4"/>
    <property type="match status" value="1"/>
</dbReference>
<dbReference type="GO" id="GO:0016757">
    <property type="term" value="F:glycosyltransferase activity"/>
    <property type="evidence" value="ECO:0007669"/>
    <property type="project" value="UniProtKB-ARBA"/>
</dbReference>
<sequence>MSLPAAVPVAVLVLAWDEAAPAVRAVVEATEAPTQALDSVVVLVPAATGEPTQEDFLPLTTEEAAPPVLAAASEVQPKLEADNAASEVLEAPSTTPSVLPDLPAQESTPTVLPPLGTSPEALPAPTVPTVLDAVAPAPLTWSAVRVLRLSSFSLPELTELSKQTLPGVIWQGGAALPVAPYLGSQVEGINGEALPVDDLGSAQPQVVSTALELEIDAFVAPTPTLPAADQPEQPLPALPILAPDYLLTEPPVPALDAEADLAPSLLDEPSPEEALLTQAPLTEPLGPAHAGWSEDLAALRTPLPLEEPKLATDFEDEASYYAATVGEPPATEASDSTTEPRVVSQPFEAPNLNFQVIQYARFAVPVALAQAPFAAIYAPAWPTWLAAQELRYRTRQPLVLHVSTLAAGEADSLETATSWQAELQRQALHRADLILAETPELARRLRLDLGLPSDVVRTVAAADADAVAQALRTAQLRSSDSAS</sequence>
<organism evidence="3 4">
    <name type="scientific">Hymenobacter setariae</name>
    <dbReference type="NCBI Taxonomy" id="2594794"/>
    <lineage>
        <taxon>Bacteria</taxon>
        <taxon>Pseudomonadati</taxon>
        <taxon>Bacteroidota</taxon>
        <taxon>Cytophagia</taxon>
        <taxon>Cytophagales</taxon>
        <taxon>Hymenobacteraceae</taxon>
        <taxon>Hymenobacter</taxon>
    </lineage>
</organism>
<dbReference type="AlphaFoldDB" id="A0A558BMR7"/>
<evidence type="ECO:0000313" key="4">
    <source>
        <dbReference type="Proteomes" id="UP000317624"/>
    </source>
</evidence>
<protein>
    <recommendedName>
        <fullName evidence="2">Glycosyltransferase subfamily 4-like N-terminal domain-containing protein</fullName>
    </recommendedName>
</protein>
<evidence type="ECO:0000313" key="3">
    <source>
        <dbReference type="EMBL" id="TVT37806.1"/>
    </source>
</evidence>
<feature type="region of interest" description="Disordered" evidence="1">
    <location>
        <begin position="83"/>
        <end position="120"/>
    </location>
</feature>
<dbReference type="OrthoDB" id="9810929at2"/>
<name>A0A558BMR7_9BACT</name>
<keyword evidence="4" id="KW-1185">Reference proteome</keyword>
<evidence type="ECO:0000259" key="2">
    <source>
        <dbReference type="Pfam" id="PF13579"/>
    </source>
</evidence>
<dbReference type="Gene3D" id="3.40.50.2000">
    <property type="entry name" value="Glycogen Phosphorylase B"/>
    <property type="match status" value="1"/>
</dbReference>
<dbReference type="EMBL" id="VMRJ01000006">
    <property type="protein sequence ID" value="TVT37806.1"/>
    <property type="molecule type" value="Genomic_DNA"/>
</dbReference>
<comment type="caution">
    <text evidence="3">The sequence shown here is derived from an EMBL/GenBank/DDBJ whole genome shotgun (WGS) entry which is preliminary data.</text>
</comment>
<reference evidence="3 4" key="1">
    <citation type="submission" date="2019-07" db="EMBL/GenBank/DDBJ databases">
        <title>Hymenobacter sp. straun FUR1 Genome sequencing and assembly.</title>
        <authorList>
            <person name="Chhetri G."/>
        </authorList>
    </citation>
    <scope>NUCLEOTIDE SEQUENCE [LARGE SCALE GENOMIC DNA]</scope>
    <source>
        <strain evidence="3 4">Fur1</strain>
    </source>
</reference>
<evidence type="ECO:0000256" key="1">
    <source>
        <dbReference type="SAM" id="MobiDB-lite"/>
    </source>
</evidence>